<reference evidence="1 2" key="1">
    <citation type="journal article" date="2008" name="J. Bacteriol.">
        <title>'Candidatus Cloacamonas acidaminovorans': genome sequence reconstruction provides a first glimpse of a new bacterial division.</title>
        <authorList>
            <person name="Pelletier E."/>
            <person name="Kreimeyer A."/>
            <person name="Bocs S."/>
            <person name="Rouy Z."/>
            <person name="Gyapay G."/>
            <person name="Chouari R."/>
            <person name="Riviere D."/>
            <person name="Ganesan A."/>
            <person name="Daegelen P."/>
            <person name="Sghir A."/>
            <person name="Cohen G.N."/>
            <person name="Medigue C."/>
            <person name="Weissenbach J."/>
            <person name="Le Paslier D."/>
        </authorList>
    </citation>
    <scope>NUCLEOTIDE SEQUENCE [LARGE SCALE GENOMIC DNA]</scope>
    <source>
        <strain evidence="2">Evry</strain>
    </source>
</reference>
<gene>
    <name evidence="1" type="ordered locus">CLOAM0199</name>
</gene>
<protein>
    <submittedName>
        <fullName evidence="1">Uncharacterized protein</fullName>
    </submittedName>
</protein>
<accession>B0VF56</accession>
<dbReference type="RefSeq" id="WP_015423969.1">
    <property type="nucleotide sequence ID" value="NC_020449.1"/>
</dbReference>
<evidence type="ECO:0000313" key="1">
    <source>
        <dbReference type="EMBL" id="CAO80108.1"/>
    </source>
</evidence>
<evidence type="ECO:0000313" key="2">
    <source>
        <dbReference type="Proteomes" id="UP000002019"/>
    </source>
</evidence>
<dbReference type="AlphaFoldDB" id="B0VF56"/>
<dbReference type="STRING" id="459349.CLOAM0199"/>
<keyword evidence="2" id="KW-1185">Reference proteome</keyword>
<name>B0VF56_CLOAI</name>
<proteinExistence type="predicted"/>
<dbReference type="Proteomes" id="UP000002019">
    <property type="component" value="Chromosome"/>
</dbReference>
<dbReference type="EMBL" id="CU466930">
    <property type="protein sequence ID" value="CAO80108.1"/>
    <property type="molecule type" value="Genomic_DNA"/>
</dbReference>
<dbReference type="KEGG" id="caci:CLOAM0199"/>
<dbReference type="HOGENOM" id="CLU_1710011_0_0_0"/>
<organism evidence="1 2">
    <name type="scientific">Cloacimonas acidaminovorans (strain Evry)</name>
    <dbReference type="NCBI Taxonomy" id="459349"/>
    <lineage>
        <taxon>Bacteria</taxon>
        <taxon>Pseudomonadati</taxon>
        <taxon>Candidatus Cloacimonadota</taxon>
        <taxon>Candidatus Cloacimonadia</taxon>
        <taxon>Candidatus Cloacimonadales</taxon>
        <taxon>Candidatus Cloacimonadaceae</taxon>
        <taxon>Candidatus Cloacimonas</taxon>
    </lineage>
</organism>
<sequence length="153" mass="17652">MAVIKGFKLIRWADDGIYYFTCQNGQVEYNPSQKYRIEKKNAYDPTVIHRREAYREDSFDLEAVLAPSEYYGLMNFLLGPGKLYLEYTAYNSINSQFPVTISQLPKCPDDLHEYPTKVKFSMESRYIGSPGYIDFGIIIITDSDETVIGQTQI</sequence>